<reference evidence="1" key="1">
    <citation type="submission" date="2019-08" db="EMBL/GenBank/DDBJ databases">
        <authorList>
            <person name="Kucharzyk K."/>
            <person name="Murdoch R.W."/>
            <person name="Higgins S."/>
            <person name="Loffler F."/>
        </authorList>
    </citation>
    <scope>NUCLEOTIDE SEQUENCE</scope>
</reference>
<evidence type="ECO:0000313" key="1">
    <source>
        <dbReference type="EMBL" id="MPM21214.1"/>
    </source>
</evidence>
<proteinExistence type="predicted"/>
<name>A0A644Y4W8_9ZZZZ</name>
<dbReference type="AlphaFoldDB" id="A0A644Y4W8"/>
<gene>
    <name evidence="1" type="ORF">SDC9_67657</name>
</gene>
<organism evidence="1">
    <name type="scientific">bioreactor metagenome</name>
    <dbReference type="NCBI Taxonomy" id="1076179"/>
    <lineage>
        <taxon>unclassified sequences</taxon>
        <taxon>metagenomes</taxon>
        <taxon>ecological metagenomes</taxon>
    </lineage>
</organism>
<dbReference type="EMBL" id="VSSQ01003545">
    <property type="protein sequence ID" value="MPM21214.1"/>
    <property type="molecule type" value="Genomic_DNA"/>
</dbReference>
<comment type="caution">
    <text evidence="1">The sequence shown here is derived from an EMBL/GenBank/DDBJ whole genome shotgun (WGS) entry which is preliminary data.</text>
</comment>
<protein>
    <submittedName>
        <fullName evidence="1">Uncharacterized protein</fullName>
    </submittedName>
</protein>
<accession>A0A644Y4W8</accession>
<sequence length="97" mass="10809">MDPIQYAGFLLKQFYTPTDQVGKVDVADASKLSLIRLIHSLEGSIHLQAGEVVSRTESTVLGIRDFAHDRLELPLLVIRETGRKKGKRIIVIINGKI</sequence>